<dbReference type="AlphaFoldDB" id="A0A448HYF8"/>
<protein>
    <recommendedName>
        <fullName evidence="2">DUF7802 domain-containing protein</fullName>
    </recommendedName>
</protein>
<proteinExistence type="predicted"/>
<feature type="transmembrane region" description="Helical" evidence="1">
    <location>
        <begin position="118"/>
        <end position="137"/>
    </location>
</feature>
<dbReference type="EMBL" id="LR134355">
    <property type="protein sequence ID" value="VEG45154.1"/>
    <property type="molecule type" value="Genomic_DNA"/>
</dbReference>
<dbReference type="OrthoDB" id="5488443at2"/>
<keyword evidence="1" id="KW-0812">Transmembrane</keyword>
<keyword evidence="1" id="KW-0472">Membrane</keyword>
<sequence>MTQCTEAFDRIAIPLGEFSCRDAPAVLHLRDPLGLAGPTLPIIELMMVFGAVLALWWSIRRLRRDGDPVNLVLWCATVVYLFVIEIPLYFPNVFGIQDFLGVVFVHNAFTVQFLFDRLPLYIVALYPALITLSYEIVRVLGVFRRRHGAVVGAACVGVVHHVFYEIFDQLGPQLRWWAWDTENPMNRPMFASVPLTSVVIFAALGPFVVTLLTQFLVARRVADRPLGGAALWGWTVLIGALVPVGLAVLGAPFSALSALGPDNVRAQAVVLTAELVVLAAIAVPALVTQYRRGQPVDDAEPNAFLRIFGPVYLLTLGALWLVALPAYFGAQNGITADGTPTGSLAYAALCFVAGAVVLAAALKVRAGAAPLRDFGTRVELG</sequence>
<accession>A0A448HYF8</accession>
<feature type="transmembrane region" description="Helical" evidence="1">
    <location>
        <begin position="307"/>
        <end position="328"/>
    </location>
</feature>
<evidence type="ECO:0000313" key="3">
    <source>
        <dbReference type="EMBL" id="VEG45154.1"/>
    </source>
</evidence>
<organism evidence="3 4">
    <name type="scientific">Mycolicibacterium chitae</name>
    <name type="common">Mycobacterium chitae</name>
    <dbReference type="NCBI Taxonomy" id="1792"/>
    <lineage>
        <taxon>Bacteria</taxon>
        <taxon>Bacillati</taxon>
        <taxon>Actinomycetota</taxon>
        <taxon>Actinomycetes</taxon>
        <taxon>Mycobacteriales</taxon>
        <taxon>Mycobacteriaceae</taxon>
        <taxon>Mycolicibacterium</taxon>
    </lineage>
</organism>
<keyword evidence="1" id="KW-1133">Transmembrane helix</keyword>
<name>A0A448HYF8_MYCCI</name>
<feature type="transmembrane region" description="Helical" evidence="1">
    <location>
        <begin position="266"/>
        <end position="287"/>
    </location>
</feature>
<dbReference type="InterPro" id="IPR056704">
    <property type="entry name" value="DUF7802"/>
</dbReference>
<feature type="transmembrane region" description="Helical" evidence="1">
    <location>
        <begin position="39"/>
        <end position="59"/>
    </location>
</feature>
<dbReference type="RefSeq" id="WP_126332239.1">
    <property type="nucleotide sequence ID" value="NZ_AP022604.1"/>
</dbReference>
<evidence type="ECO:0000259" key="2">
    <source>
        <dbReference type="Pfam" id="PF25085"/>
    </source>
</evidence>
<feature type="transmembrane region" description="Helical" evidence="1">
    <location>
        <begin position="195"/>
        <end position="217"/>
    </location>
</feature>
<feature type="transmembrane region" description="Helical" evidence="1">
    <location>
        <begin position="149"/>
        <end position="167"/>
    </location>
</feature>
<keyword evidence="4" id="KW-1185">Reference proteome</keyword>
<feature type="transmembrane region" description="Helical" evidence="1">
    <location>
        <begin position="343"/>
        <end position="362"/>
    </location>
</feature>
<evidence type="ECO:0000256" key="1">
    <source>
        <dbReference type="SAM" id="Phobius"/>
    </source>
</evidence>
<gene>
    <name evidence="3" type="ORF">NCTC10485_00445</name>
</gene>
<evidence type="ECO:0000313" key="4">
    <source>
        <dbReference type="Proteomes" id="UP000282551"/>
    </source>
</evidence>
<dbReference type="Pfam" id="PF25085">
    <property type="entry name" value="DUF7802"/>
    <property type="match status" value="1"/>
</dbReference>
<dbReference type="Proteomes" id="UP000282551">
    <property type="component" value="Chromosome"/>
</dbReference>
<reference evidence="3 4" key="1">
    <citation type="submission" date="2018-12" db="EMBL/GenBank/DDBJ databases">
        <authorList>
            <consortium name="Pathogen Informatics"/>
        </authorList>
    </citation>
    <scope>NUCLEOTIDE SEQUENCE [LARGE SCALE GENOMIC DNA]</scope>
    <source>
        <strain evidence="3 4">NCTC10485</strain>
    </source>
</reference>
<feature type="domain" description="DUF7802" evidence="2">
    <location>
        <begin position="38"/>
        <end position="213"/>
    </location>
</feature>
<feature type="transmembrane region" description="Helical" evidence="1">
    <location>
        <begin position="71"/>
        <end position="90"/>
    </location>
</feature>
<feature type="transmembrane region" description="Helical" evidence="1">
    <location>
        <begin position="229"/>
        <end position="254"/>
    </location>
</feature>